<keyword evidence="8" id="KW-1185">Reference proteome</keyword>
<dbReference type="InterPro" id="IPR010159">
    <property type="entry name" value="N-acyl_aa_amidohydrolase"/>
</dbReference>
<feature type="binding site" evidence="5">
    <location>
        <position position="156"/>
    </location>
    <ligand>
        <name>Zn(2+)</name>
        <dbReference type="ChEBI" id="CHEBI:29105"/>
        <label>2</label>
    </ligand>
</feature>
<keyword evidence="2 5" id="KW-0479">Metal-binding</keyword>
<gene>
    <name evidence="7" type="ORF">GCK32_012002</name>
</gene>
<evidence type="ECO:0000256" key="1">
    <source>
        <dbReference type="ARBA" id="ARBA00022490"/>
    </source>
</evidence>
<dbReference type="EMBL" id="WIXE01015341">
    <property type="protein sequence ID" value="KAK5973563.1"/>
    <property type="molecule type" value="Genomic_DNA"/>
</dbReference>
<evidence type="ECO:0000313" key="8">
    <source>
        <dbReference type="Proteomes" id="UP001331761"/>
    </source>
</evidence>
<feature type="binding site" evidence="5">
    <location>
        <position position="192"/>
    </location>
    <ligand>
        <name>Zn(2+)</name>
        <dbReference type="ChEBI" id="CHEBI:29105"/>
        <label>2</label>
    </ligand>
</feature>
<evidence type="ECO:0000259" key="6">
    <source>
        <dbReference type="Pfam" id="PF07687"/>
    </source>
</evidence>
<feature type="binding site" evidence="5">
    <location>
        <position position="123"/>
    </location>
    <ligand>
        <name>Zn(2+)</name>
        <dbReference type="ChEBI" id="CHEBI:29105"/>
        <label>1</label>
    </ligand>
</feature>
<sequence length="424" mass="47877">MLIAWNAKKGTAGKDGLYGFRLFTQVEWTKGPQLEAHATASGTSSHNDMDDEDIAVTKFREYLQVNTEQPKPNYEACKEFLCNLATELGIQTRWVEPVRGKPFIIMEILGSEPDLPSIVLYSHMDVVPTSKDKWTYPPYSGHKDKNGVIYGRGAQDMKCVGSQYIEAVRKLFTAGKRQWIRTIYLIYGADEEVGSADGMEAFVKTQEFKDLNVGFWLDEGQASETAVYKVFYAEKNQWWTKITCEGSPGHGSKFIDDTAGEKLLSVLQSALRFRDEQQHVYKATKKSLGEVITLNLTKVEGGSAINVLPTKITAYFDIRLPPNADFNEMENRISEWCKKAGKGVTHEYILQSTNRNMTSTSMNDPYWRAFASALAAEQCSYQTEIFTGGTDSRFVRKLGYRAIGFSPMNHTKVLLHDHDECIHE</sequence>
<keyword evidence="1" id="KW-0963">Cytoplasm</keyword>
<feature type="binding site" evidence="5">
    <location>
        <position position="416"/>
    </location>
    <ligand>
        <name>Zn(2+)</name>
        <dbReference type="ChEBI" id="CHEBI:29105"/>
        <label>2</label>
    </ligand>
</feature>
<dbReference type="AlphaFoldDB" id="A0AAN8IK61"/>
<evidence type="ECO:0000313" key="7">
    <source>
        <dbReference type="EMBL" id="KAK5973563.1"/>
    </source>
</evidence>
<dbReference type="Pfam" id="PF07687">
    <property type="entry name" value="M20_dimer"/>
    <property type="match status" value="1"/>
</dbReference>
<dbReference type="FunFam" id="3.30.70.360:FF:000005">
    <property type="entry name" value="Putative Aminoacylase-1"/>
    <property type="match status" value="1"/>
</dbReference>
<feature type="binding site" evidence="5">
    <location>
        <position position="156"/>
    </location>
    <ligand>
        <name>Zn(2+)</name>
        <dbReference type="ChEBI" id="CHEBI:29105"/>
        <label>1</label>
    </ligand>
</feature>
<name>A0AAN8IK61_TRICO</name>
<dbReference type="Pfam" id="PF01546">
    <property type="entry name" value="Peptidase_M20"/>
    <property type="match status" value="1"/>
</dbReference>
<dbReference type="Gene3D" id="3.40.630.10">
    <property type="entry name" value="Zn peptidases"/>
    <property type="match status" value="1"/>
</dbReference>
<accession>A0AAN8IK61</accession>
<evidence type="ECO:0000256" key="3">
    <source>
        <dbReference type="ARBA" id="ARBA00022833"/>
    </source>
</evidence>
<feature type="non-terminal residue" evidence="7">
    <location>
        <position position="424"/>
    </location>
</feature>
<dbReference type="GO" id="GO:0004046">
    <property type="term" value="F:aminoacylase activity"/>
    <property type="evidence" value="ECO:0007669"/>
    <property type="project" value="InterPro"/>
</dbReference>
<dbReference type="GO" id="GO:0046872">
    <property type="term" value="F:metal ion binding"/>
    <property type="evidence" value="ECO:0007669"/>
    <property type="project" value="UniProtKB-KW"/>
</dbReference>
<dbReference type="InterPro" id="IPR036264">
    <property type="entry name" value="Bact_exopeptidase_dim_dom"/>
</dbReference>
<proteinExistence type="predicted"/>
<dbReference type="InterPro" id="IPR052083">
    <property type="entry name" value="Aminoacylase-1_M20A"/>
</dbReference>
<feature type="active site" description="Proton acceptor" evidence="4">
    <location>
        <position position="191"/>
    </location>
</feature>
<evidence type="ECO:0000256" key="2">
    <source>
        <dbReference type="ARBA" id="ARBA00022723"/>
    </source>
</evidence>
<protein>
    <submittedName>
        <fullName evidence="7">N-acyl-L-amino-acid amidohydrolase</fullName>
    </submittedName>
</protein>
<dbReference type="Gene3D" id="1.10.150.900">
    <property type="match status" value="1"/>
</dbReference>
<dbReference type="GO" id="GO:0006520">
    <property type="term" value="P:amino acid metabolic process"/>
    <property type="evidence" value="ECO:0007669"/>
    <property type="project" value="InterPro"/>
</dbReference>
<keyword evidence="3 5" id="KW-0862">Zinc</keyword>
<dbReference type="GO" id="GO:0005737">
    <property type="term" value="C:cytoplasm"/>
    <property type="evidence" value="ECO:0007669"/>
    <property type="project" value="InterPro"/>
</dbReference>
<dbReference type="PIRSF" id="PIRSF036696">
    <property type="entry name" value="ACY-1"/>
    <property type="match status" value="1"/>
</dbReference>
<dbReference type="NCBIfam" id="TIGR01880">
    <property type="entry name" value="Ac-peptdase-euk"/>
    <property type="match status" value="1"/>
</dbReference>
<evidence type="ECO:0000256" key="4">
    <source>
        <dbReference type="PIRSR" id="PIRSR036696-1"/>
    </source>
</evidence>
<organism evidence="7 8">
    <name type="scientific">Trichostrongylus colubriformis</name>
    <name type="common">Black scour worm</name>
    <dbReference type="NCBI Taxonomy" id="6319"/>
    <lineage>
        <taxon>Eukaryota</taxon>
        <taxon>Metazoa</taxon>
        <taxon>Ecdysozoa</taxon>
        <taxon>Nematoda</taxon>
        <taxon>Chromadorea</taxon>
        <taxon>Rhabditida</taxon>
        <taxon>Rhabditina</taxon>
        <taxon>Rhabditomorpha</taxon>
        <taxon>Strongyloidea</taxon>
        <taxon>Trichostrongylidae</taxon>
        <taxon>Trichostrongylus</taxon>
    </lineage>
</organism>
<dbReference type="FunFam" id="3.40.630.10:FF:000019">
    <property type="entry name" value="Aminoacylase 1"/>
    <property type="match status" value="1"/>
</dbReference>
<dbReference type="PANTHER" id="PTHR45892:SF1">
    <property type="entry name" value="AMINOACYLASE-1"/>
    <property type="match status" value="1"/>
</dbReference>
<dbReference type="PANTHER" id="PTHR45892">
    <property type="entry name" value="AMINOACYLASE-1"/>
    <property type="match status" value="1"/>
</dbReference>
<dbReference type="Gene3D" id="3.30.70.360">
    <property type="match status" value="1"/>
</dbReference>
<dbReference type="InterPro" id="IPR011650">
    <property type="entry name" value="Peptidase_M20_dimer"/>
</dbReference>
<feature type="binding site" evidence="5">
    <location>
        <position position="219"/>
    </location>
    <ligand>
        <name>Zn(2+)</name>
        <dbReference type="ChEBI" id="CHEBI:29105"/>
        <label>1</label>
    </ligand>
</feature>
<evidence type="ECO:0000256" key="5">
    <source>
        <dbReference type="PIRSR" id="PIRSR036696-2"/>
    </source>
</evidence>
<comment type="caution">
    <text evidence="7">The sequence shown here is derived from an EMBL/GenBank/DDBJ whole genome shotgun (WGS) entry which is preliminary data.</text>
</comment>
<dbReference type="Proteomes" id="UP001331761">
    <property type="component" value="Unassembled WGS sequence"/>
</dbReference>
<dbReference type="SUPFAM" id="SSF53187">
    <property type="entry name" value="Zn-dependent exopeptidases"/>
    <property type="match status" value="1"/>
</dbReference>
<feature type="active site" evidence="4">
    <location>
        <position position="125"/>
    </location>
</feature>
<comment type="cofactor">
    <cofactor evidence="5">
        <name>Zn(2+)</name>
        <dbReference type="ChEBI" id="CHEBI:29105"/>
    </cofactor>
    <text evidence="5">Binds 2 Zn(2+) ions per subunit.</text>
</comment>
<reference evidence="7 8" key="1">
    <citation type="submission" date="2019-10" db="EMBL/GenBank/DDBJ databases">
        <title>Assembly and Annotation for the nematode Trichostrongylus colubriformis.</title>
        <authorList>
            <person name="Martin J."/>
        </authorList>
    </citation>
    <scope>NUCLEOTIDE SEQUENCE [LARGE SCALE GENOMIC DNA]</scope>
    <source>
        <strain evidence="7">G859</strain>
        <tissue evidence="7">Whole worm</tissue>
    </source>
</reference>
<dbReference type="InterPro" id="IPR002933">
    <property type="entry name" value="Peptidase_M20"/>
</dbReference>
<feature type="domain" description="Peptidase M20 dimerisation" evidence="6">
    <location>
        <begin position="232"/>
        <end position="342"/>
    </location>
</feature>
<dbReference type="SUPFAM" id="SSF55031">
    <property type="entry name" value="Bacterial exopeptidase dimerisation domain"/>
    <property type="match status" value="1"/>
</dbReference>